<dbReference type="InterPro" id="IPR011044">
    <property type="entry name" value="Quino_amine_DH_bsu"/>
</dbReference>
<dbReference type="GO" id="GO:0030515">
    <property type="term" value="F:snoRNA binding"/>
    <property type="evidence" value="ECO:0007669"/>
    <property type="project" value="TreeGrafter"/>
</dbReference>
<dbReference type="Pfam" id="PF04003">
    <property type="entry name" value="Utp12"/>
    <property type="match status" value="1"/>
</dbReference>
<dbReference type="PANTHER" id="PTHR19853">
    <property type="entry name" value="WD REPEAT CONTAINING PROTEIN 3 WDR3"/>
    <property type="match status" value="1"/>
</dbReference>
<dbReference type="SUPFAM" id="SSF50998">
    <property type="entry name" value="Quinoprotein alcohol dehydrogenase-like"/>
    <property type="match status" value="1"/>
</dbReference>
<keyword evidence="4" id="KW-0539">Nucleus</keyword>
<dbReference type="PRINTS" id="PR00320">
    <property type="entry name" value="GPROTEINBRPT"/>
</dbReference>
<feature type="repeat" description="WD" evidence="6">
    <location>
        <begin position="710"/>
        <end position="751"/>
    </location>
</feature>
<dbReference type="InterPro" id="IPR011047">
    <property type="entry name" value="Quinoprotein_ADH-like_sf"/>
</dbReference>
<feature type="repeat" description="WD" evidence="6">
    <location>
        <begin position="71"/>
        <end position="99"/>
    </location>
</feature>
<evidence type="ECO:0000256" key="2">
    <source>
        <dbReference type="ARBA" id="ARBA00022574"/>
    </source>
</evidence>
<gene>
    <name evidence="10" type="ORF">QSP1433_LOCUS8532</name>
</gene>
<feature type="compositionally biased region" description="Polar residues" evidence="8">
    <location>
        <begin position="605"/>
        <end position="618"/>
    </location>
</feature>
<feature type="repeat" description="WD" evidence="6">
    <location>
        <begin position="503"/>
        <end position="537"/>
    </location>
</feature>
<dbReference type="AlphaFoldDB" id="A0A7S2WFX4"/>
<dbReference type="GO" id="GO:0034388">
    <property type="term" value="C:Pwp2p-containing subcomplex of 90S preribosome"/>
    <property type="evidence" value="ECO:0007669"/>
    <property type="project" value="TreeGrafter"/>
</dbReference>
<protein>
    <recommendedName>
        <fullName evidence="9">Small-subunit processome Utp12 domain-containing protein</fullName>
    </recommendedName>
</protein>
<dbReference type="Pfam" id="PF25172">
    <property type="entry name" value="Beta-prop_WDR3_2nd"/>
    <property type="match status" value="2"/>
</dbReference>
<dbReference type="InterPro" id="IPR051570">
    <property type="entry name" value="TBC1_cilium_biogenesis"/>
</dbReference>
<dbReference type="InterPro" id="IPR001680">
    <property type="entry name" value="WD40_rpt"/>
</dbReference>
<dbReference type="Gene3D" id="2.130.10.10">
    <property type="entry name" value="YVTN repeat-like/Quinoprotein amine dehydrogenase"/>
    <property type="match status" value="3"/>
</dbReference>
<feature type="compositionally biased region" description="Basic and acidic residues" evidence="8">
    <location>
        <begin position="570"/>
        <end position="582"/>
    </location>
</feature>
<dbReference type="GO" id="GO:0032040">
    <property type="term" value="C:small-subunit processome"/>
    <property type="evidence" value="ECO:0007669"/>
    <property type="project" value="TreeGrafter"/>
</dbReference>
<dbReference type="SMART" id="SM00320">
    <property type="entry name" value="WD40"/>
    <property type="match status" value="12"/>
</dbReference>
<dbReference type="FunFam" id="2.130.10.10:FF:000178">
    <property type="entry name" value="WD repeat domain 3"/>
    <property type="match status" value="1"/>
</dbReference>
<evidence type="ECO:0000256" key="8">
    <source>
        <dbReference type="SAM" id="MobiDB-lite"/>
    </source>
</evidence>
<feature type="compositionally biased region" description="Acidic residues" evidence="8">
    <location>
        <begin position="544"/>
        <end position="569"/>
    </location>
</feature>
<keyword evidence="7" id="KW-0175">Coiled coil</keyword>
<organism evidence="10">
    <name type="scientific">Mucochytrium quahogii</name>
    <dbReference type="NCBI Taxonomy" id="96639"/>
    <lineage>
        <taxon>Eukaryota</taxon>
        <taxon>Sar</taxon>
        <taxon>Stramenopiles</taxon>
        <taxon>Bigyra</taxon>
        <taxon>Labyrinthulomycetes</taxon>
        <taxon>Thraustochytrida</taxon>
        <taxon>Thraustochytriidae</taxon>
        <taxon>Mucochytrium</taxon>
    </lineage>
</organism>
<accession>A0A7S2WFX4</accession>
<evidence type="ECO:0000256" key="1">
    <source>
        <dbReference type="ARBA" id="ARBA00004604"/>
    </source>
</evidence>
<reference evidence="10" key="1">
    <citation type="submission" date="2021-01" db="EMBL/GenBank/DDBJ databases">
        <authorList>
            <person name="Corre E."/>
            <person name="Pelletier E."/>
            <person name="Niang G."/>
            <person name="Scheremetjew M."/>
            <person name="Finn R."/>
            <person name="Kale V."/>
            <person name="Holt S."/>
            <person name="Cochrane G."/>
            <person name="Meng A."/>
            <person name="Brown T."/>
            <person name="Cohen L."/>
        </authorList>
    </citation>
    <scope>NUCLEOTIDE SEQUENCE</scope>
    <source>
        <strain evidence="10">NY070348D</strain>
    </source>
</reference>
<feature type="region of interest" description="Disordered" evidence="8">
    <location>
        <begin position="315"/>
        <end position="345"/>
    </location>
</feature>
<sequence length="1029" mass="113573">MSSKTYLRYEHTRSFGVVASHECNVVVDSSGAFALTSGVQDVLVWNLKSGELVARLPVDLGGQNPVNCREITALGISLDDKYVAAGYANGSVRIWDFKTKAFCVLLNGHRAAVTCLRFSPDNAKLASGSKDTDVIVWDIIAQTGLFRLKGHKQQVTDVWFMGKASSQLLSSSKDTLVKLWELDTQHCAHTFVGHRSPVWGVAVNSNEDRFITASSDNLVRGFARVPEEQQSKELNNGDDTTSLVKFAKEGDKVVARDVTAPWKLMSGSVPRQSSERALTVQFSRDGTLVGISTAGKTLEVYRVRSEQDIKKKIKRRLKRSREKSKKNMEVDTEEPQSLNEAEASQLGDELQLVAALRTDHRMRSFSFGRVTSSKAQVVISFNTNSIELYTLKLNEEESAEVSEEGKKRKRDVQLTRTRALELQGHRNDIRALAISSDNTLILSAASGAAKLWNVNNRQCIRTFPAGYSLCCAFVPGDVHAIIGTKSGHLVLYNLASGEVLSDIEAHEDAIWSIDIRPDGKGFVTGSADKQVKFWEFDLAGSTHEEDEESSSDEEGSSSDEEGSSSEDEGQEKKASSDDEKSADSTSVSSSDGEGDDQPVKKQKMEPQSTSSSGSLQIVHTRTLKMSEGVMCVKYSNHKGSTRLMLAVSLLDCTVKVFHEDSLKFALSLYGHKLPVLSMDISSDNTLIATASADKNVKVWGLDFGDCHKSFFAHDASVMCVRFVPRTHYMFTAGKDGRIRYWDADKFEMILTLEAHVGEVWGLAIASDGAFLVSSGHDKSLRVWERTSDIVFIDEEREKELEKNFDSKLVNDNTDPSKTGTLAVEAVKAITDTTVEPESGVATKRTTETLVAGERLMEALDLADSARERLEEYEKELAREMAMLDDEEREAVNKGKKKAPVGKPQLPLEMLGREPVAYIVYILRGIKAAELNDALLVQPFSYATRLFYYISQLLENGSQANIELASKVGIGLLRVHFKQIVATQAMKKTLIQMRETMRGGLCELQDLIGTNMAAMRTLKGQLAENSTTFA</sequence>
<dbReference type="GO" id="GO:0030490">
    <property type="term" value="P:maturation of SSU-rRNA"/>
    <property type="evidence" value="ECO:0007669"/>
    <property type="project" value="TreeGrafter"/>
</dbReference>
<dbReference type="CDD" id="cd00200">
    <property type="entry name" value="WD40"/>
    <property type="match status" value="2"/>
</dbReference>
<dbReference type="Pfam" id="PF25173">
    <property type="entry name" value="Beta-prop_WDR3_1st"/>
    <property type="match status" value="1"/>
</dbReference>
<evidence type="ECO:0000256" key="3">
    <source>
        <dbReference type="ARBA" id="ARBA00022737"/>
    </source>
</evidence>
<evidence type="ECO:0000313" key="10">
    <source>
        <dbReference type="EMBL" id="CAD9684703.1"/>
    </source>
</evidence>
<feature type="coiled-coil region" evidence="7">
    <location>
        <begin position="855"/>
        <end position="889"/>
    </location>
</feature>
<evidence type="ECO:0000256" key="6">
    <source>
        <dbReference type="PROSITE-ProRule" id="PRU00221"/>
    </source>
</evidence>
<dbReference type="InterPro" id="IPR019775">
    <property type="entry name" value="WD40_repeat_CS"/>
</dbReference>
<feature type="region of interest" description="Disordered" evidence="8">
    <location>
        <begin position="540"/>
        <end position="618"/>
    </location>
</feature>
<dbReference type="InterPro" id="IPR020472">
    <property type="entry name" value="WD40_PAC1"/>
</dbReference>
<keyword evidence="3" id="KW-0677">Repeat</keyword>
<dbReference type="SUPFAM" id="SSF50969">
    <property type="entry name" value="YVTN repeat-like/Quinoprotein amine dehydrogenase"/>
    <property type="match status" value="1"/>
</dbReference>
<feature type="repeat" description="WD" evidence="6">
    <location>
        <begin position="752"/>
        <end position="784"/>
    </location>
</feature>
<feature type="repeat" description="WD" evidence="6">
    <location>
        <begin position="668"/>
        <end position="709"/>
    </location>
</feature>
<evidence type="ECO:0000259" key="9">
    <source>
        <dbReference type="Pfam" id="PF04003"/>
    </source>
</evidence>
<dbReference type="EMBL" id="HBHK01013583">
    <property type="protein sequence ID" value="CAD9684703.1"/>
    <property type="molecule type" value="Transcribed_RNA"/>
</dbReference>
<evidence type="ECO:0000256" key="5">
    <source>
        <dbReference type="ARBA" id="ARBA00038229"/>
    </source>
</evidence>
<comment type="similarity">
    <text evidence="5">Belongs to the WD repeat WDR3/UTP12 family.</text>
</comment>
<feature type="repeat" description="WD" evidence="6">
    <location>
        <begin position="106"/>
        <end position="139"/>
    </location>
</feature>
<dbReference type="InterPro" id="IPR015943">
    <property type="entry name" value="WD40/YVTN_repeat-like_dom_sf"/>
</dbReference>
<dbReference type="InterPro" id="IPR007148">
    <property type="entry name" value="SSU_processome_Utp12"/>
</dbReference>
<feature type="compositionally biased region" description="Basic residues" evidence="8">
    <location>
        <begin position="315"/>
        <end position="324"/>
    </location>
</feature>
<comment type="subcellular location">
    <subcellularLocation>
        <location evidence="1">Nucleus</location>
        <location evidence="1">Nucleolus</location>
    </subcellularLocation>
</comment>
<feature type="domain" description="Small-subunit processome Utp12" evidence="9">
    <location>
        <begin position="917"/>
        <end position="1018"/>
    </location>
</feature>
<name>A0A7S2WFX4_9STRA</name>
<dbReference type="PANTHER" id="PTHR19853:SF0">
    <property type="entry name" value="WD REPEAT-CONTAINING PROTEIN 3"/>
    <property type="match status" value="1"/>
</dbReference>
<feature type="repeat" description="WD" evidence="6">
    <location>
        <begin position="148"/>
        <end position="190"/>
    </location>
</feature>
<keyword evidence="2 6" id="KW-0853">WD repeat</keyword>
<evidence type="ECO:0000256" key="7">
    <source>
        <dbReference type="SAM" id="Coils"/>
    </source>
</evidence>
<feature type="repeat" description="WD" evidence="6">
    <location>
        <begin position="422"/>
        <end position="462"/>
    </location>
</feature>
<evidence type="ECO:0000256" key="4">
    <source>
        <dbReference type="ARBA" id="ARBA00023242"/>
    </source>
</evidence>
<dbReference type="PROSITE" id="PS50082">
    <property type="entry name" value="WD_REPEATS_2"/>
    <property type="match status" value="8"/>
</dbReference>
<dbReference type="PROSITE" id="PS50294">
    <property type="entry name" value="WD_REPEATS_REGION"/>
    <property type="match status" value="6"/>
</dbReference>
<proteinExistence type="inferred from homology"/>
<dbReference type="PROSITE" id="PS00678">
    <property type="entry name" value="WD_REPEATS_1"/>
    <property type="match status" value="3"/>
</dbReference>